<dbReference type="SUPFAM" id="SSF158472">
    <property type="entry name" value="HAMP domain-like"/>
    <property type="match status" value="1"/>
</dbReference>
<keyword evidence="8" id="KW-0547">Nucleotide-binding</keyword>
<dbReference type="InterPro" id="IPR036890">
    <property type="entry name" value="HATPase_C_sf"/>
</dbReference>
<dbReference type="Gene3D" id="3.30.450.20">
    <property type="entry name" value="PAS domain"/>
    <property type="match status" value="2"/>
</dbReference>
<dbReference type="Gene3D" id="1.10.287.130">
    <property type="match status" value="1"/>
</dbReference>
<feature type="domain" description="HAMP" evidence="18">
    <location>
        <begin position="265"/>
        <end position="317"/>
    </location>
</feature>
<feature type="domain" description="PAS" evidence="16">
    <location>
        <begin position="315"/>
        <end position="363"/>
    </location>
</feature>
<dbReference type="GO" id="GO:0005524">
    <property type="term" value="F:ATP binding"/>
    <property type="evidence" value="ECO:0007669"/>
    <property type="project" value="UniProtKB-KW"/>
</dbReference>
<evidence type="ECO:0000256" key="2">
    <source>
        <dbReference type="ARBA" id="ARBA00004651"/>
    </source>
</evidence>
<dbReference type="PROSITE" id="PS50112">
    <property type="entry name" value="PAS"/>
    <property type="match status" value="1"/>
</dbReference>
<keyword evidence="12" id="KW-0902">Two-component regulatory system</keyword>
<dbReference type="SMART" id="SM00387">
    <property type="entry name" value="HATPase_c"/>
    <property type="match status" value="1"/>
</dbReference>
<gene>
    <name evidence="19" type="ORF">ACFO8Q_02435</name>
</gene>
<dbReference type="InterPro" id="IPR003661">
    <property type="entry name" value="HisK_dim/P_dom"/>
</dbReference>
<dbReference type="Pfam" id="PF00672">
    <property type="entry name" value="HAMP"/>
    <property type="match status" value="1"/>
</dbReference>
<keyword evidence="13 14" id="KW-0472">Membrane</keyword>
<reference evidence="20" key="1">
    <citation type="journal article" date="2019" name="Int. J. Syst. Evol. Microbiol.">
        <title>The Global Catalogue of Microorganisms (GCM) 10K type strain sequencing project: providing services to taxonomists for standard genome sequencing and annotation.</title>
        <authorList>
            <consortium name="The Broad Institute Genomics Platform"/>
            <consortium name="The Broad Institute Genome Sequencing Center for Infectious Disease"/>
            <person name="Wu L."/>
            <person name="Ma J."/>
        </authorList>
    </citation>
    <scope>NUCLEOTIDE SEQUENCE [LARGE SCALE GENOMIC DNA]</scope>
    <source>
        <strain evidence="20">WYCCWR 12678</strain>
    </source>
</reference>
<dbReference type="Pfam" id="PF13426">
    <property type="entry name" value="PAS_9"/>
    <property type="match status" value="1"/>
</dbReference>
<evidence type="ECO:0000256" key="6">
    <source>
        <dbReference type="ARBA" id="ARBA00022679"/>
    </source>
</evidence>
<dbReference type="InterPro" id="IPR003594">
    <property type="entry name" value="HATPase_dom"/>
</dbReference>
<dbReference type="SUPFAM" id="SSF47384">
    <property type="entry name" value="Homodimeric domain of signal transducing histidine kinase"/>
    <property type="match status" value="1"/>
</dbReference>
<accession>A0ABV9PXM5</accession>
<feature type="transmembrane region" description="Helical" evidence="14">
    <location>
        <begin position="244"/>
        <end position="263"/>
    </location>
</feature>
<dbReference type="EC" id="2.7.13.3" evidence="3"/>
<dbReference type="SUPFAM" id="SSF55785">
    <property type="entry name" value="PYP-like sensor domain (PAS domain)"/>
    <property type="match status" value="1"/>
</dbReference>
<keyword evidence="10 19" id="KW-0067">ATP-binding</keyword>
<evidence type="ECO:0000256" key="4">
    <source>
        <dbReference type="ARBA" id="ARBA00022475"/>
    </source>
</evidence>
<keyword evidence="6" id="KW-0808">Transferase</keyword>
<dbReference type="Pfam" id="PF02518">
    <property type="entry name" value="HATPase_c"/>
    <property type="match status" value="1"/>
</dbReference>
<evidence type="ECO:0000256" key="8">
    <source>
        <dbReference type="ARBA" id="ARBA00022741"/>
    </source>
</evidence>
<dbReference type="PROSITE" id="PS50885">
    <property type="entry name" value="HAMP"/>
    <property type="match status" value="1"/>
</dbReference>
<dbReference type="InterPro" id="IPR033479">
    <property type="entry name" value="dCache_1"/>
</dbReference>
<evidence type="ECO:0000259" key="15">
    <source>
        <dbReference type="PROSITE" id="PS50109"/>
    </source>
</evidence>
<dbReference type="Gene3D" id="3.30.565.10">
    <property type="entry name" value="Histidine kinase-like ATPase, C-terminal domain"/>
    <property type="match status" value="1"/>
</dbReference>
<evidence type="ECO:0000259" key="16">
    <source>
        <dbReference type="PROSITE" id="PS50112"/>
    </source>
</evidence>
<evidence type="ECO:0000313" key="19">
    <source>
        <dbReference type="EMBL" id="MFC4766259.1"/>
    </source>
</evidence>
<evidence type="ECO:0000256" key="11">
    <source>
        <dbReference type="ARBA" id="ARBA00022989"/>
    </source>
</evidence>
<feature type="domain" description="Histidine kinase" evidence="15">
    <location>
        <begin position="452"/>
        <end position="664"/>
    </location>
</feature>
<dbReference type="InterPro" id="IPR035965">
    <property type="entry name" value="PAS-like_dom_sf"/>
</dbReference>
<dbReference type="PANTHER" id="PTHR43065:SF10">
    <property type="entry name" value="PEROXIDE STRESS-ACTIVATED HISTIDINE KINASE MAK3"/>
    <property type="match status" value="1"/>
</dbReference>
<dbReference type="SMART" id="SM00388">
    <property type="entry name" value="HisKA"/>
    <property type="match status" value="1"/>
</dbReference>
<evidence type="ECO:0000256" key="12">
    <source>
        <dbReference type="ARBA" id="ARBA00023012"/>
    </source>
</evidence>
<dbReference type="InterPro" id="IPR005467">
    <property type="entry name" value="His_kinase_dom"/>
</dbReference>
<evidence type="ECO:0000256" key="5">
    <source>
        <dbReference type="ARBA" id="ARBA00022553"/>
    </source>
</evidence>
<keyword evidence="11 14" id="KW-1133">Transmembrane helix</keyword>
<dbReference type="CDD" id="cd06225">
    <property type="entry name" value="HAMP"/>
    <property type="match status" value="1"/>
</dbReference>
<dbReference type="InterPro" id="IPR036097">
    <property type="entry name" value="HisK_dim/P_sf"/>
</dbReference>
<name>A0ABV9PXM5_9BACL</name>
<dbReference type="Gene3D" id="6.10.340.10">
    <property type="match status" value="1"/>
</dbReference>
<dbReference type="SUPFAM" id="SSF55874">
    <property type="entry name" value="ATPase domain of HSP90 chaperone/DNA topoisomerase II/histidine kinase"/>
    <property type="match status" value="1"/>
</dbReference>
<dbReference type="Pfam" id="PF00512">
    <property type="entry name" value="HisKA"/>
    <property type="match status" value="1"/>
</dbReference>
<evidence type="ECO:0000256" key="1">
    <source>
        <dbReference type="ARBA" id="ARBA00000085"/>
    </source>
</evidence>
<keyword evidence="9" id="KW-0418">Kinase</keyword>
<dbReference type="InterPro" id="IPR000014">
    <property type="entry name" value="PAS"/>
</dbReference>
<dbReference type="InterPro" id="IPR004358">
    <property type="entry name" value="Sig_transdc_His_kin-like_C"/>
</dbReference>
<evidence type="ECO:0000256" key="13">
    <source>
        <dbReference type="ARBA" id="ARBA00023136"/>
    </source>
</evidence>
<dbReference type="CDD" id="cd00082">
    <property type="entry name" value="HisKA"/>
    <property type="match status" value="1"/>
</dbReference>
<dbReference type="PROSITE" id="PS50109">
    <property type="entry name" value="HIS_KIN"/>
    <property type="match status" value="1"/>
</dbReference>
<proteinExistence type="predicted"/>
<keyword evidence="4" id="KW-1003">Cell membrane</keyword>
<keyword evidence="7 14" id="KW-0812">Transmembrane</keyword>
<dbReference type="CDD" id="cd00130">
    <property type="entry name" value="PAS"/>
    <property type="match status" value="1"/>
</dbReference>
<dbReference type="CDD" id="cd18774">
    <property type="entry name" value="PDC2_HK_sensor"/>
    <property type="match status" value="1"/>
</dbReference>
<dbReference type="EMBL" id="JBHSHC010000014">
    <property type="protein sequence ID" value="MFC4766259.1"/>
    <property type="molecule type" value="Genomic_DNA"/>
</dbReference>
<protein>
    <recommendedName>
        <fullName evidence="3">histidine kinase</fullName>
        <ecNumber evidence="3">2.7.13.3</ecNumber>
    </recommendedName>
</protein>
<feature type="domain" description="PAC" evidence="17">
    <location>
        <begin position="387"/>
        <end position="439"/>
    </location>
</feature>
<comment type="catalytic activity">
    <reaction evidence="1">
        <text>ATP + protein L-histidine = ADP + protein N-phospho-L-histidine.</text>
        <dbReference type="EC" id="2.7.13.3"/>
    </reaction>
</comment>
<dbReference type="SMART" id="SM00091">
    <property type="entry name" value="PAS"/>
    <property type="match status" value="1"/>
</dbReference>
<evidence type="ECO:0000256" key="9">
    <source>
        <dbReference type="ARBA" id="ARBA00022777"/>
    </source>
</evidence>
<dbReference type="InterPro" id="IPR003660">
    <property type="entry name" value="HAMP_dom"/>
</dbReference>
<organism evidence="19 20">
    <name type="scientific">Effusibacillus consociatus</name>
    <dbReference type="NCBI Taxonomy" id="1117041"/>
    <lineage>
        <taxon>Bacteria</taxon>
        <taxon>Bacillati</taxon>
        <taxon>Bacillota</taxon>
        <taxon>Bacilli</taxon>
        <taxon>Bacillales</taxon>
        <taxon>Alicyclobacillaceae</taxon>
        <taxon>Effusibacillus</taxon>
    </lineage>
</organism>
<keyword evidence="5" id="KW-0597">Phosphoprotein</keyword>
<dbReference type="PRINTS" id="PR00344">
    <property type="entry name" value="BCTRLSENSOR"/>
</dbReference>
<sequence>MNSSFREQIEYRDDLIARTLSKRIDNMIQSMVNDTRVISAYVLKESETDRKFYLSEMERIAAQQPLYLSIQTFNEGGKLLTKIPDVVSPEPFSFDHIRTYISWSKTYYISDMITLLDGRKTFAITYPAIDDNGVYKGGVIAFVNLNVLSDYLKELKIRELGVNAIIDRQGSIIGHSNVELINSSLKDHPIGNYLQKERYGMWEGQLFNEKMIVAYRPLSKGGFGLIMGEPTEQAMKSSRQVTTLLLQGFIIVLLIAVALTVFGTSRVVKPILRLIKQVKEYNQNKRRNFDPIQTRDEIEELSRTMGQMAAELRDKERRLFYTLESIPYCVITTDKDGRITSFNRGAEELTLFKREEVIGKSIIDLPFKENKEEFVSWKTLQEGKEFDEVESYIFDKDKKKHEVRIYSSLFRGEDHQLIGAILVIRDVSEVKKLEEYLRQSERLASLGQLTAGIAHEIKNPLSIIQAAAEAILLELKELKVESGFVSELIHDILETSDRMDELLADFLKLSKGEENDTKEVTNVVAILDELLHHLRKKITDQEITVSRHYEVKKAFVYANKNRLTQVFLNILLNGIQAMEQGGILSIRVKGNERNWEVEIEDTGKGIAPTKLQWIFNPFFSTKREGTGLGLSIAYEIIMQHDGKIWATSTETVGTILFVQLPKVTREGDSL</sequence>
<evidence type="ECO:0000259" key="17">
    <source>
        <dbReference type="PROSITE" id="PS50113"/>
    </source>
</evidence>
<dbReference type="PANTHER" id="PTHR43065">
    <property type="entry name" value="SENSOR HISTIDINE KINASE"/>
    <property type="match status" value="1"/>
</dbReference>
<evidence type="ECO:0000256" key="14">
    <source>
        <dbReference type="SAM" id="Phobius"/>
    </source>
</evidence>
<dbReference type="InterPro" id="IPR000700">
    <property type="entry name" value="PAS-assoc_C"/>
</dbReference>
<evidence type="ECO:0000256" key="7">
    <source>
        <dbReference type="ARBA" id="ARBA00022692"/>
    </source>
</evidence>
<dbReference type="Proteomes" id="UP001596002">
    <property type="component" value="Unassembled WGS sequence"/>
</dbReference>
<evidence type="ECO:0000256" key="3">
    <source>
        <dbReference type="ARBA" id="ARBA00012438"/>
    </source>
</evidence>
<dbReference type="NCBIfam" id="TIGR00229">
    <property type="entry name" value="sensory_box"/>
    <property type="match status" value="1"/>
</dbReference>
<keyword evidence="20" id="KW-1185">Reference proteome</keyword>
<comment type="subcellular location">
    <subcellularLocation>
        <location evidence="2">Cell membrane</location>
        <topology evidence="2">Multi-pass membrane protein</topology>
    </subcellularLocation>
</comment>
<evidence type="ECO:0000313" key="20">
    <source>
        <dbReference type="Proteomes" id="UP001596002"/>
    </source>
</evidence>
<evidence type="ECO:0000256" key="10">
    <source>
        <dbReference type="ARBA" id="ARBA00022840"/>
    </source>
</evidence>
<dbReference type="PROSITE" id="PS50113">
    <property type="entry name" value="PAC"/>
    <property type="match status" value="1"/>
</dbReference>
<comment type="caution">
    <text evidence="19">The sequence shown here is derived from an EMBL/GenBank/DDBJ whole genome shotgun (WGS) entry which is preliminary data.</text>
</comment>
<evidence type="ECO:0000259" key="18">
    <source>
        <dbReference type="PROSITE" id="PS50885"/>
    </source>
</evidence>
<dbReference type="Pfam" id="PF02743">
    <property type="entry name" value="dCache_1"/>
    <property type="match status" value="1"/>
</dbReference>
<dbReference type="RefSeq" id="WP_380024181.1">
    <property type="nucleotide sequence ID" value="NZ_JBHSHC010000014.1"/>
</dbReference>